<name>Q8RNX5_9GAMM</name>
<dbReference type="EMBL" id="AF468972">
    <property type="protein sequence ID" value="AAL84744.1"/>
    <property type="molecule type" value="Genomic_DNA"/>
</dbReference>
<proteinExistence type="predicted"/>
<feature type="non-terminal residue" evidence="1">
    <location>
        <position position="206"/>
    </location>
</feature>
<dbReference type="AlphaFoldDB" id="Q8RNX5"/>
<keyword evidence="1" id="KW-0614">Plasmid</keyword>
<organism evidence="1">
    <name type="scientific">Serratia sp. 2-68</name>
    <dbReference type="NCBI Taxonomy" id="186652"/>
    <lineage>
        <taxon>Bacteria</taxon>
        <taxon>Pseudomonadati</taxon>
        <taxon>Pseudomonadota</taxon>
        <taxon>Gammaproteobacteria</taxon>
        <taxon>Enterobacterales</taxon>
        <taxon>Yersiniaceae</taxon>
        <taxon>Serratia</taxon>
    </lineage>
</organism>
<protein>
    <submittedName>
        <fullName evidence="1">Uncharacterized protein</fullName>
    </submittedName>
</protein>
<sequence length="206" mass="22355">MSDTKAFHERQRDVNCRAGRVLAFTSNAPINAAMSVEQQAETIFQTAAQDPMFEGVDPKAVRQIATAWAASVADYRRINGCNPPADLLANAQNACENLILESAPSAKRSGDGSAMLESVSSDMRTSEGVMRQAIFMAMILPSALGAATSDMCTFMPATRDESDFYEVYNIAGVKMGSFERGEQMDHLSAGVFSQMGRIFMLKDDVD</sequence>
<accession>Q8RNX5</accession>
<geneLocation type="plasmid" evidence="1">
    <name>pS268a</name>
</geneLocation>
<evidence type="ECO:0000313" key="1">
    <source>
        <dbReference type="EMBL" id="AAL84744.1"/>
    </source>
</evidence>
<reference evidence="1" key="1">
    <citation type="submission" date="2002-06" db="EMBL/GenBank/DDBJ databases">
        <title>A Serratia strain 2-68 P1-type plasmid is associated with plant growth promotion.</title>
        <authorList>
            <person name="Ly A.N."/>
            <person name="Charles T.C."/>
        </authorList>
    </citation>
    <scope>NUCLEOTIDE SEQUENCE</scope>
    <source>
        <strain evidence="1">2-68</strain>
        <plasmid evidence="1">pS268a</plasmid>
    </source>
</reference>